<dbReference type="InterPro" id="IPR007175">
    <property type="entry name" value="Rpr2/Snm1/Rpp21"/>
</dbReference>
<dbReference type="GO" id="GO:0046872">
    <property type="term" value="F:metal ion binding"/>
    <property type="evidence" value="ECO:0007669"/>
    <property type="project" value="UniProtKB-KW"/>
</dbReference>
<protein>
    <submittedName>
        <fullName evidence="5">Uncharacterized protein</fullName>
    </submittedName>
</protein>
<proteinExistence type="inferred from homology"/>
<organism evidence="5 6">
    <name type="scientific">Aromia moschata</name>
    <dbReference type="NCBI Taxonomy" id="1265417"/>
    <lineage>
        <taxon>Eukaryota</taxon>
        <taxon>Metazoa</taxon>
        <taxon>Ecdysozoa</taxon>
        <taxon>Arthropoda</taxon>
        <taxon>Hexapoda</taxon>
        <taxon>Insecta</taxon>
        <taxon>Pterygota</taxon>
        <taxon>Neoptera</taxon>
        <taxon>Endopterygota</taxon>
        <taxon>Coleoptera</taxon>
        <taxon>Polyphaga</taxon>
        <taxon>Cucujiformia</taxon>
        <taxon>Chrysomeloidea</taxon>
        <taxon>Cerambycidae</taxon>
        <taxon>Cerambycinae</taxon>
        <taxon>Callichromatini</taxon>
        <taxon>Aromia</taxon>
    </lineage>
</organism>
<dbReference type="Gene3D" id="6.20.50.20">
    <property type="match status" value="1"/>
</dbReference>
<evidence type="ECO:0000256" key="4">
    <source>
        <dbReference type="ARBA" id="ARBA00038402"/>
    </source>
</evidence>
<accession>A0AAV8Z8X3</accession>
<comment type="caution">
    <text evidence="5">The sequence shown here is derived from an EMBL/GenBank/DDBJ whole genome shotgun (WGS) entry which is preliminary data.</text>
</comment>
<evidence type="ECO:0000256" key="3">
    <source>
        <dbReference type="ARBA" id="ARBA00022833"/>
    </source>
</evidence>
<dbReference type="Proteomes" id="UP001162162">
    <property type="component" value="Unassembled WGS sequence"/>
</dbReference>
<dbReference type="GO" id="GO:0005655">
    <property type="term" value="C:nucleolar ribonuclease P complex"/>
    <property type="evidence" value="ECO:0007669"/>
    <property type="project" value="TreeGrafter"/>
</dbReference>
<keyword evidence="3" id="KW-0862">Zinc</keyword>
<evidence type="ECO:0000313" key="6">
    <source>
        <dbReference type="Proteomes" id="UP001162162"/>
    </source>
</evidence>
<evidence type="ECO:0000256" key="2">
    <source>
        <dbReference type="ARBA" id="ARBA00022723"/>
    </source>
</evidence>
<dbReference type="Pfam" id="PF04032">
    <property type="entry name" value="Rpr2"/>
    <property type="match status" value="1"/>
</dbReference>
<dbReference type="PANTHER" id="PTHR14742:SF0">
    <property type="entry name" value="RIBONUCLEASE P PROTEIN SUBUNIT P21"/>
    <property type="match status" value="1"/>
</dbReference>
<evidence type="ECO:0000313" key="5">
    <source>
        <dbReference type="EMBL" id="KAJ8960244.1"/>
    </source>
</evidence>
<keyword evidence="2" id="KW-0479">Metal-binding</keyword>
<dbReference type="PANTHER" id="PTHR14742">
    <property type="entry name" value="RIBONUCLEASE P SUBUNIT P21"/>
    <property type="match status" value="1"/>
</dbReference>
<sequence>MSKVKQCVGKEGFQRMNYLYQASNAIATESKANNVASVFYTNLLVNVSKRQSKGCKDIAMKRTVCKGCRCLLLAGVTCKVRIKKKKVIWTCMSCRTSKVFEIRNRNYMPWTQRKESVVDILDYTPQQDLGLEKNNK</sequence>
<gene>
    <name evidence="5" type="ORF">NQ318_003969</name>
</gene>
<name>A0AAV8Z8X3_9CUCU</name>
<comment type="similarity">
    <text evidence="4">Belongs to the eukaryotic/archaeal RNase P protein component 4 family.</text>
</comment>
<evidence type="ECO:0000256" key="1">
    <source>
        <dbReference type="ARBA" id="ARBA00022694"/>
    </source>
</evidence>
<dbReference type="AlphaFoldDB" id="A0AAV8Z8X3"/>
<dbReference type="GO" id="GO:0008033">
    <property type="term" value="P:tRNA processing"/>
    <property type="evidence" value="ECO:0007669"/>
    <property type="project" value="UniProtKB-KW"/>
</dbReference>
<keyword evidence="1" id="KW-0819">tRNA processing</keyword>
<keyword evidence="6" id="KW-1185">Reference proteome</keyword>
<dbReference type="EMBL" id="JAPWTK010000009">
    <property type="protein sequence ID" value="KAJ8960244.1"/>
    <property type="molecule type" value="Genomic_DNA"/>
</dbReference>
<reference evidence="5" key="1">
    <citation type="journal article" date="2023" name="Insect Mol. Biol.">
        <title>Genome sequencing provides insights into the evolution of gene families encoding plant cell wall-degrading enzymes in longhorned beetles.</title>
        <authorList>
            <person name="Shin N.R."/>
            <person name="Okamura Y."/>
            <person name="Kirsch R."/>
            <person name="Pauchet Y."/>
        </authorList>
    </citation>
    <scope>NUCLEOTIDE SEQUENCE</scope>
    <source>
        <strain evidence="5">AMC_N1</strain>
    </source>
</reference>